<reference evidence="2 3" key="1">
    <citation type="journal article" date="2019" name="Int. J. Syst. Evol. Microbiol.">
        <title>The Global Catalogue of Microorganisms (GCM) 10K type strain sequencing project: providing services to taxonomists for standard genome sequencing and annotation.</title>
        <authorList>
            <consortium name="The Broad Institute Genomics Platform"/>
            <consortium name="The Broad Institute Genome Sequencing Center for Infectious Disease"/>
            <person name="Wu L."/>
            <person name="Ma J."/>
        </authorList>
    </citation>
    <scope>NUCLEOTIDE SEQUENCE [LARGE SCALE GENOMIC DNA]</scope>
    <source>
        <strain evidence="2 3">XZYJT29</strain>
    </source>
</reference>
<comment type="caution">
    <text evidence="2">The sequence shown here is derived from an EMBL/GenBank/DDBJ whole genome shotgun (WGS) entry which is preliminary data.</text>
</comment>
<dbReference type="AlphaFoldDB" id="A0ABD5Y912"/>
<evidence type="ECO:0000313" key="3">
    <source>
        <dbReference type="Proteomes" id="UP001596432"/>
    </source>
</evidence>
<feature type="region of interest" description="Disordered" evidence="1">
    <location>
        <begin position="91"/>
        <end position="165"/>
    </location>
</feature>
<feature type="compositionally biased region" description="Low complexity" evidence="1">
    <location>
        <begin position="109"/>
        <end position="124"/>
    </location>
</feature>
<gene>
    <name evidence="2" type="ORF">ACFQMA_20345</name>
</gene>
<dbReference type="EMBL" id="JBHTAS010000001">
    <property type="protein sequence ID" value="MFC7142174.1"/>
    <property type="molecule type" value="Genomic_DNA"/>
</dbReference>
<dbReference type="RefSeq" id="WP_274323245.1">
    <property type="nucleotide sequence ID" value="NZ_CP118158.1"/>
</dbReference>
<evidence type="ECO:0000256" key="1">
    <source>
        <dbReference type="SAM" id="MobiDB-lite"/>
    </source>
</evidence>
<sequence>MIARNNGCDTDPNRGVGGRLALGPDQLLSGLLNAISGPGRFRQMLFVVALWALFRGRHRLAAAAGAALVVAAASRLAVRAASSLVRWGLRSGGATRRPDACPCDRESPDPGTGTSDSPSSPADAGARRRASDRPLAVFYIEGDSDGVVRPGPESGHGHRTSEPDE</sequence>
<feature type="compositionally biased region" description="Basic and acidic residues" evidence="1">
    <location>
        <begin position="96"/>
        <end position="108"/>
    </location>
</feature>
<dbReference type="Proteomes" id="UP001596432">
    <property type="component" value="Unassembled WGS sequence"/>
</dbReference>
<feature type="compositionally biased region" description="Basic and acidic residues" evidence="1">
    <location>
        <begin position="155"/>
        <end position="165"/>
    </location>
</feature>
<keyword evidence="3" id="KW-1185">Reference proteome</keyword>
<proteinExistence type="predicted"/>
<evidence type="ECO:0000313" key="2">
    <source>
        <dbReference type="EMBL" id="MFC7142174.1"/>
    </source>
</evidence>
<name>A0ABD5Y912_9EURY</name>
<organism evidence="2 3">
    <name type="scientific">Halosimplex aquaticum</name>
    <dbReference type="NCBI Taxonomy" id="3026162"/>
    <lineage>
        <taxon>Archaea</taxon>
        <taxon>Methanobacteriati</taxon>
        <taxon>Methanobacteriota</taxon>
        <taxon>Stenosarchaea group</taxon>
        <taxon>Halobacteria</taxon>
        <taxon>Halobacteriales</taxon>
        <taxon>Haloarculaceae</taxon>
        <taxon>Halosimplex</taxon>
    </lineage>
</organism>
<dbReference type="GeneID" id="78822509"/>
<accession>A0ABD5Y912</accession>
<protein>
    <submittedName>
        <fullName evidence="2">Uncharacterized protein</fullName>
    </submittedName>
</protein>